<accession>A0A385ED42</accession>
<reference evidence="1 2" key="2">
    <citation type="submission" date="2018-09" db="EMBL/GenBank/DDBJ databases">
        <title>Giant CbK-like Caulobacter bacteriophages have genetically divergent genomes.</title>
        <authorList>
            <person name="Wilson K."/>
            <person name="Ely B."/>
        </authorList>
    </citation>
    <scope>NUCLEOTIDE SEQUENCE [LARGE SCALE GENOMIC DNA]</scope>
</reference>
<proteinExistence type="predicted"/>
<dbReference type="EMBL" id="MH588545">
    <property type="protein sequence ID" value="AXQ68737.1"/>
    <property type="molecule type" value="Genomic_DNA"/>
</dbReference>
<name>A0A385ED42_9CAUD</name>
<evidence type="ECO:0008006" key="3">
    <source>
        <dbReference type="Google" id="ProtNLM"/>
    </source>
</evidence>
<evidence type="ECO:0000313" key="2">
    <source>
        <dbReference type="Proteomes" id="UP000259026"/>
    </source>
</evidence>
<protein>
    <recommendedName>
        <fullName evidence="3">Transamidase GatB domain protein</fullName>
    </recommendedName>
</protein>
<keyword evidence="2" id="KW-1185">Reference proteome</keyword>
<gene>
    <name evidence="1" type="ORF">CcrPW_gp198c</name>
</gene>
<sequence length="153" mass="16178">MGTLKNLQDASLAQRKEKGLYAAFLSMVLSNAQSAAKTKLREPSDDDALTAIYAEIKAYEKVLAGDPETGTDPLPADSAIALDLTAKVALLQGLVPKMVKGDDLRRAIQEAAVAADVTISPKAIGPIMKHLIEKHGRALIDGNDVKQMIATGV</sequence>
<reference evidence="2" key="1">
    <citation type="submission" date="2018-07" db="EMBL/GenBank/DDBJ databases">
        <title>Giant CbK-like Caulobacter bacteriophages have genetically divergent genomes.</title>
        <authorList>
            <person name="Wilson K.M."/>
            <person name="Ely B."/>
        </authorList>
    </citation>
    <scope>NUCLEOTIDE SEQUENCE [LARGE SCALE GENOMIC DNA]</scope>
</reference>
<dbReference type="Proteomes" id="UP000259026">
    <property type="component" value="Segment"/>
</dbReference>
<evidence type="ECO:0000313" key="1">
    <source>
        <dbReference type="EMBL" id="AXQ68737.1"/>
    </source>
</evidence>
<organism evidence="1 2">
    <name type="scientific">Caulobacter phage CcrPW</name>
    <dbReference type="NCBI Taxonomy" id="2283271"/>
    <lineage>
        <taxon>Viruses</taxon>
        <taxon>Duplodnaviria</taxon>
        <taxon>Heunggongvirae</taxon>
        <taxon>Uroviricota</taxon>
        <taxon>Caudoviricetes</taxon>
        <taxon>Jeanschmidtviridae</taxon>
        <taxon>Colossusvirus</taxon>
        <taxon>Colossusvirus PW</taxon>
    </lineage>
</organism>